<comment type="caution">
    <text evidence="1">The sequence shown here is derived from an EMBL/GenBank/DDBJ whole genome shotgun (WGS) entry which is preliminary data.</text>
</comment>
<sequence length="287" mass="30918">MGSTIGQLHLLKITINNFPYISLFSSATRHPEQISLMEESVNFAKGYGKVDPDDDESTAVPCQSPSPRRCRTVTVTVIITVLLFAIIIAAIIGATVVHHPRAKPSEPEQSSPAKSAESIKAVCAVTQHPDSCFTDISSINSDNAVDPEQIFNLTLRLAVNELANISSLPKTLISKSNDLRTGSALRDCATLFDDALSQLSESVEAMHGGGGGGEVVLTEGKVEDLKTWISAAMTDQETCVDGLEEMGSTAVDEVKMRVQRSKEYMSNSLAILSNMDSILEKFGLHLH</sequence>
<organism evidence="1 2">
    <name type="scientific">Smallanthus sonchifolius</name>
    <dbReference type="NCBI Taxonomy" id="185202"/>
    <lineage>
        <taxon>Eukaryota</taxon>
        <taxon>Viridiplantae</taxon>
        <taxon>Streptophyta</taxon>
        <taxon>Embryophyta</taxon>
        <taxon>Tracheophyta</taxon>
        <taxon>Spermatophyta</taxon>
        <taxon>Magnoliopsida</taxon>
        <taxon>eudicotyledons</taxon>
        <taxon>Gunneridae</taxon>
        <taxon>Pentapetalae</taxon>
        <taxon>asterids</taxon>
        <taxon>campanulids</taxon>
        <taxon>Asterales</taxon>
        <taxon>Asteraceae</taxon>
        <taxon>Asteroideae</taxon>
        <taxon>Heliantheae alliance</taxon>
        <taxon>Millerieae</taxon>
        <taxon>Smallanthus</taxon>
    </lineage>
</organism>
<proteinExistence type="predicted"/>
<reference evidence="1 2" key="2">
    <citation type="journal article" date="2022" name="Mol. Ecol. Resour.">
        <title>The genomes of chicory, endive, great burdock and yacon provide insights into Asteraceae paleo-polyploidization history and plant inulin production.</title>
        <authorList>
            <person name="Fan W."/>
            <person name="Wang S."/>
            <person name="Wang H."/>
            <person name="Wang A."/>
            <person name="Jiang F."/>
            <person name="Liu H."/>
            <person name="Zhao H."/>
            <person name="Xu D."/>
            <person name="Zhang Y."/>
        </authorList>
    </citation>
    <scope>NUCLEOTIDE SEQUENCE [LARGE SCALE GENOMIC DNA]</scope>
    <source>
        <strain evidence="2">cv. Yunnan</strain>
        <tissue evidence="1">Leaves</tissue>
    </source>
</reference>
<evidence type="ECO:0000313" key="2">
    <source>
        <dbReference type="Proteomes" id="UP001056120"/>
    </source>
</evidence>
<reference evidence="2" key="1">
    <citation type="journal article" date="2022" name="Mol. Ecol. Resour.">
        <title>The genomes of chicory, endive, great burdock and yacon provide insights into Asteraceae palaeo-polyploidization history and plant inulin production.</title>
        <authorList>
            <person name="Fan W."/>
            <person name="Wang S."/>
            <person name="Wang H."/>
            <person name="Wang A."/>
            <person name="Jiang F."/>
            <person name="Liu H."/>
            <person name="Zhao H."/>
            <person name="Xu D."/>
            <person name="Zhang Y."/>
        </authorList>
    </citation>
    <scope>NUCLEOTIDE SEQUENCE [LARGE SCALE GENOMIC DNA]</scope>
    <source>
        <strain evidence="2">cv. Yunnan</strain>
    </source>
</reference>
<dbReference type="EMBL" id="CM042044">
    <property type="protein sequence ID" value="KAI3686489.1"/>
    <property type="molecule type" value="Genomic_DNA"/>
</dbReference>
<evidence type="ECO:0000313" key="1">
    <source>
        <dbReference type="EMBL" id="KAI3686489.1"/>
    </source>
</evidence>
<protein>
    <submittedName>
        <fullName evidence="1">Uncharacterized protein</fullName>
    </submittedName>
</protein>
<gene>
    <name evidence="1" type="ORF">L1987_80167</name>
</gene>
<keyword evidence="2" id="KW-1185">Reference proteome</keyword>
<accession>A0ACB8YL67</accession>
<dbReference type="Proteomes" id="UP001056120">
    <property type="component" value="Linkage Group LG27"/>
</dbReference>
<name>A0ACB8YL67_9ASTR</name>